<keyword evidence="2" id="KW-1185">Reference proteome</keyword>
<evidence type="ECO:0000313" key="2">
    <source>
        <dbReference type="Proteomes" id="UP000276133"/>
    </source>
</evidence>
<sequence length="105" mass="12303">MPFIFENGINYKVLKLVDPVAGTRGHIKRVRPQSFTSKEINDYHKSVTARMYFFSNRSSGWWNMLPNWIVEANTTRWLVVNQWGKADLEAPSTIFYLSNKLSINY</sequence>
<dbReference type="AlphaFoldDB" id="A0A3M7S0F7"/>
<proteinExistence type="predicted"/>
<organism evidence="1 2">
    <name type="scientific">Brachionus plicatilis</name>
    <name type="common">Marine rotifer</name>
    <name type="synonym">Brachionus muelleri</name>
    <dbReference type="NCBI Taxonomy" id="10195"/>
    <lineage>
        <taxon>Eukaryota</taxon>
        <taxon>Metazoa</taxon>
        <taxon>Spiralia</taxon>
        <taxon>Gnathifera</taxon>
        <taxon>Rotifera</taxon>
        <taxon>Eurotatoria</taxon>
        <taxon>Monogononta</taxon>
        <taxon>Pseudotrocha</taxon>
        <taxon>Ploima</taxon>
        <taxon>Brachionidae</taxon>
        <taxon>Brachionus</taxon>
    </lineage>
</organism>
<accession>A0A3M7S0F7</accession>
<dbReference type="Proteomes" id="UP000276133">
    <property type="component" value="Unassembled WGS sequence"/>
</dbReference>
<dbReference type="EMBL" id="REGN01002258">
    <property type="protein sequence ID" value="RNA29246.1"/>
    <property type="molecule type" value="Genomic_DNA"/>
</dbReference>
<protein>
    <submittedName>
        <fullName evidence="1">Uncharacterized protein</fullName>
    </submittedName>
</protein>
<gene>
    <name evidence="1" type="ORF">BpHYR1_046828</name>
</gene>
<name>A0A3M7S0F7_BRAPC</name>
<reference evidence="1 2" key="1">
    <citation type="journal article" date="2018" name="Sci. Rep.">
        <title>Genomic signatures of local adaptation to the degree of environmental predictability in rotifers.</title>
        <authorList>
            <person name="Franch-Gras L."/>
            <person name="Hahn C."/>
            <person name="Garcia-Roger E.M."/>
            <person name="Carmona M.J."/>
            <person name="Serra M."/>
            <person name="Gomez A."/>
        </authorList>
    </citation>
    <scope>NUCLEOTIDE SEQUENCE [LARGE SCALE GENOMIC DNA]</scope>
    <source>
        <strain evidence="1">HYR1</strain>
    </source>
</reference>
<evidence type="ECO:0000313" key="1">
    <source>
        <dbReference type="EMBL" id="RNA29246.1"/>
    </source>
</evidence>
<comment type="caution">
    <text evidence="1">The sequence shown here is derived from an EMBL/GenBank/DDBJ whole genome shotgun (WGS) entry which is preliminary data.</text>
</comment>